<dbReference type="InterPro" id="IPR000835">
    <property type="entry name" value="HTH_MarR-typ"/>
</dbReference>
<dbReference type="CDD" id="cd00090">
    <property type="entry name" value="HTH_ARSR"/>
    <property type="match status" value="1"/>
</dbReference>
<evidence type="ECO:0000313" key="4">
    <source>
        <dbReference type="Proteomes" id="UP000035721"/>
    </source>
</evidence>
<dbReference type="AlphaFoldDB" id="A0A077M5I8"/>
<dbReference type="SUPFAM" id="SSF53067">
    <property type="entry name" value="Actin-like ATPase domain"/>
    <property type="match status" value="1"/>
</dbReference>
<evidence type="ECO:0000313" key="3">
    <source>
        <dbReference type="EMBL" id="CCH79429.1"/>
    </source>
</evidence>
<gene>
    <name evidence="3" type="ORF">BN12_430019</name>
</gene>
<sequence>MPGRRLGSIGPGSPTALRAANESRILGLLATGSRSQAEVAREVGLAPSTVSNIVRDLVTRGVVSVTQESGRGRVLALSGRGTLSVGVDVGHRHIAVASVTTTGEVVAEERVDIGLRVTAAEATEIIAELFASVLDASDLGAEDLTGVGLGVPTPIEMSTRRVAAPSILPGWVGVDIADLVSSRLGHAVVVENDANLGALAERVWGAGRGCESLAYLKLSEGVGAGLILEGRLYRGRHGIAGEIGHTTMDEFGRVCRCGNRGCLETLVAARTVVDLLEPVRGPGLTIARIVALADEGDVACARVLADTGRLIGVALANLCNVFNPELVLLGGELSQAARFLLPPMREVVRRQGIPVATESLRIEAGALGAQTHVLGAAWLGAQHHGILDLGARSVAGHR</sequence>
<dbReference type="PROSITE" id="PS01125">
    <property type="entry name" value="ROK"/>
    <property type="match status" value="1"/>
</dbReference>
<dbReference type="EMBL" id="CAJB01000368">
    <property type="protein sequence ID" value="CCH79429.1"/>
    <property type="molecule type" value="Genomic_DNA"/>
</dbReference>
<dbReference type="Proteomes" id="UP000035721">
    <property type="component" value="Unassembled WGS sequence"/>
</dbReference>
<dbReference type="GO" id="GO:0003700">
    <property type="term" value="F:DNA-binding transcription factor activity"/>
    <property type="evidence" value="ECO:0007669"/>
    <property type="project" value="InterPro"/>
</dbReference>
<comment type="caution">
    <text evidence="3">The sequence shown here is derived from an EMBL/GenBank/DDBJ whole genome shotgun (WGS) entry which is preliminary data.</text>
</comment>
<reference evidence="3 4" key="1">
    <citation type="journal article" date="2013" name="ISME J.">
        <title>A metabolic model for members of the genus Tetrasphaera involved in enhanced biological phosphorus removal.</title>
        <authorList>
            <person name="Kristiansen R."/>
            <person name="Nguyen H.T.T."/>
            <person name="Saunders A.M."/>
            <person name="Nielsen J.L."/>
            <person name="Wimmer R."/>
            <person name="Le V.Q."/>
            <person name="McIlroy S.J."/>
            <person name="Petrovski S."/>
            <person name="Seviour R.J."/>
            <person name="Calteau A."/>
            <person name="Nielsen K.L."/>
            <person name="Nielsen P.H."/>
        </authorList>
    </citation>
    <scope>NUCLEOTIDE SEQUENCE [LARGE SCALE GENOMIC DNA]</scope>
    <source>
        <strain evidence="3 4">T1-X7</strain>
    </source>
</reference>
<accession>A0A077M5I8</accession>
<dbReference type="Gene3D" id="1.10.10.10">
    <property type="entry name" value="Winged helix-like DNA-binding domain superfamily/Winged helix DNA-binding domain"/>
    <property type="match status" value="1"/>
</dbReference>
<dbReference type="InterPro" id="IPR036388">
    <property type="entry name" value="WH-like_DNA-bd_sf"/>
</dbReference>
<dbReference type="STRING" id="1194083.BN12_430019"/>
<comment type="similarity">
    <text evidence="1">Belongs to the ROK (NagC/XylR) family.</text>
</comment>
<protein>
    <recommendedName>
        <fullName evidence="2">HTH marR-type domain-containing protein</fullName>
    </recommendedName>
</protein>
<keyword evidence="4" id="KW-1185">Reference proteome</keyword>
<dbReference type="Pfam" id="PF12802">
    <property type="entry name" value="MarR_2"/>
    <property type="match status" value="1"/>
</dbReference>
<dbReference type="RefSeq" id="WP_048551317.1">
    <property type="nucleotide sequence ID" value="NZ_HF570958.1"/>
</dbReference>
<dbReference type="Gene3D" id="3.30.420.40">
    <property type="match status" value="2"/>
</dbReference>
<dbReference type="InterPro" id="IPR049874">
    <property type="entry name" value="ROK_cs"/>
</dbReference>
<dbReference type="Pfam" id="PF00480">
    <property type="entry name" value="ROK"/>
    <property type="match status" value="1"/>
</dbReference>
<evidence type="ECO:0000259" key="2">
    <source>
        <dbReference type="Pfam" id="PF12802"/>
    </source>
</evidence>
<dbReference type="PANTHER" id="PTHR18964:SF173">
    <property type="entry name" value="GLUCOKINASE"/>
    <property type="match status" value="1"/>
</dbReference>
<dbReference type="SUPFAM" id="SSF46785">
    <property type="entry name" value="Winged helix' DNA-binding domain"/>
    <property type="match status" value="1"/>
</dbReference>
<dbReference type="InterPro" id="IPR000600">
    <property type="entry name" value="ROK"/>
</dbReference>
<proteinExistence type="inferred from homology"/>
<organism evidence="3 4">
    <name type="scientific">Nostocoides japonicum T1-X7</name>
    <dbReference type="NCBI Taxonomy" id="1194083"/>
    <lineage>
        <taxon>Bacteria</taxon>
        <taxon>Bacillati</taxon>
        <taxon>Actinomycetota</taxon>
        <taxon>Actinomycetes</taxon>
        <taxon>Micrococcales</taxon>
        <taxon>Intrasporangiaceae</taxon>
        <taxon>Nostocoides</taxon>
    </lineage>
</organism>
<feature type="domain" description="HTH marR-type" evidence="2">
    <location>
        <begin position="21"/>
        <end position="73"/>
    </location>
</feature>
<dbReference type="InterPro" id="IPR011991">
    <property type="entry name" value="ArsR-like_HTH"/>
</dbReference>
<dbReference type="OrthoDB" id="3189808at2"/>
<dbReference type="InterPro" id="IPR036390">
    <property type="entry name" value="WH_DNA-bd_sf"/>
</dbReference>
<name>A0A077M5I8_9MICO</name>
<dbReference type="PANTHER" id="PTHR18964">
    <property type="entry name" value="ROK (REPRESSOR, ORF, KINASE) FAMILY"/>
    <property type="match status" value="1"/>
</dbReference>
<dbReference type="InterPro" id="IPR043129">
    <property type="entry name" value="ATPase_NBD"/>
</dbReference>
<evidence type="ECO:0000256" key="1">
    <source>
        <dbReference type="ARBA" id="ARBA00006479"/>
    </source>
</evidence>